<evidence type="ECO:0000256" key="2">
    <source>
        <dbReference type="SAM" id="Phobius"/>
    </source>
</evidence>
<evidence type="ECO:0000313" key="3">
    <source>
        <dbReference type="EMBL" id="TQN00724.1"/>
    </source>
</evidence>
<dbReference type="Proteomes" id="UP000319804">
    <property type="component" value="Unassembled WGS sequence"/>
</dbReference>
<dbReference type="AlphaFoldDB" id="A0A4Y3UIX1"/>
<keyword evidence="2" id="KW-0812">Transmembrane</keyword>
<keyword evidence="4" id="KW-1185">Reference proteome</keyword>
<keyword evidence="2" id="KW-0472">Membrane</keyword>
<organism evidence="3 4">
    <name type="scientific">Microbacterium lacticum</name>
    <dbReference type="NCBI Taxonomy" id="33885"/>
    <lineage>
        <taxon>Bacteria</taxon>
        <taxon>Bacillati</taxon>
        <taxon>Actinomycetota</taxon>
        <taxon>Actinomycetes</taxon>
        <taxon>Micrococcales</taxon>
        <taxon>Microbacteriaceae</taxon>
        <taxon>Microbacterium</taxon>
    </lineage>
</organism>
<gene>
    <name evidence="3" type="ORF">FHX68_0842</name>
</gene>
<dbReference type="RefSeq" id="WP_229661414.1">
    <property type="nucleotide sequence ID" value="NZ_BJNA01000003.1"/>
</dbReference>
<evidence type="ECO:0000313" key="4">
    <source>
        <dbReference type="Proteomes" id="UP000319804"/>
    </source>
</evidence>
<feature type="region of interest" description="Disordered" evidence="1">
    <location>
        <begin position="1"/>
        <end position="29"/>
    </location>
</feature>
<sequence length="171" mass="17730">MLRARASTDLRSAVCPHRDRDRSDAATPGDEGSAALEFILVGLVLLVPLVYLIVALGSIQGQSLGVETGARQLARTIAESPDAVTADARGARVLDAIVAEYGLDPAAVDVSIDCDRSAPECPAPGALLSVTVRTSVPLPLVPAVLGLDQLARVPVEAASVQRVSRFWGTAP</sequence>
<proteinExistence type="predicted"/>
<reference evidence="3 4" key="1">
    <citation type="submission" date="2019-06" db="EMBL/GenBank/DDBJ databases">
        <title>Sequencing the genomes of 1000 actinobacteria strains.</title>
        <authorList>
            <person name="Klenk H.-P."/>
        </authorList>
    </citation>
    <scope>NUCLEOTIDE SEQUENCE [LARGE SCALE GENOMIC DNA]</scope>
    <source>
        <strain evidence="3 4">DSM 20427</strain>
    </source>
</reference>
<feature type="transmembrane region" description="Helical" evidence="2">
    <location>
        <begin position="38"/>
        <end position="59"/>
    </location>
</feature>
<keyword evidence="2" id="KW-1133">Transmembrane helix</keyword>
<dbReference type="EMBL" id="VFPS01000001">
    <property type="protein sequence ID" value="TQN00724.1"/>
    <property type="molecule type" value="Genomic_DNA"/>
</dbReference>
<evidence type="ECO:0000256" key="1">
    <source>
        <dbReference type="SAM" id="MobiDB-lite"/>
    </source>
</evidence>
<name>A0A4Y3UIX1_9MICO</name>
<accession>A0A4Y3UIX1</accession>
<protein>
    <recommendedName>
        <fullName evidence="5">TadE family protein</fullName>
    </recommendedName>
</protein>
<comment type="caution">
    <text evidence="3">The sequence shown here is derived from an EMBL/GenBank/DDBJ whole genome shotgun (WGS) entry which is preliminary data.</text>
</comment>
<evidence type="ECO:0008006" key="5">
    <source>
        <dbReference type="Google" id="ProtNLM"/>
    </source>
</evidence>